<accession>A0A1U7NP15</accession>
<reference evidence="1 2" key="1">
    <citation type="submission" date="2016-11" db="EMBL/GenBank/DDBJ databases">
        <title>Description of two novel members of the family Erysipelotrichaceae: Ileibacterium lipovorans gen. nov., sp. nov. and Dubosiella newyorkensis, gen. nov., sp. nov.</title>
        <authorList>
            <person name="Cox L.M."/>
            <person name="Sohn J."/>
            <person name="Tyrrell K.L."/>
            <person name="Citron D.M."/>
            <person name="Lawson P.A."/>
            <person name="Patel N.B."/>
            <person name="Iizumi T."/>
            <person name="Perez-Perez G.I."/>
            <person name="Goldstein E.J."/>
            <person name="Blaser M.J."/>
        </authorList>
    </citation>
    <scope>NUCLEOTIDE SEQUENCE [LARGE SCALE GENOMIC DNA]</scope>
    <source>
        <strain evidence="1 2">NYU-BL-A4</strain>
    </source>
</reference>
<name>A0A1U7NP15_9FIRM</name>
<dbReference type="STRING" id="1862672.BO225_03475"/>
<evidence type="ECO:0000313" key="1">
    <source>
        <dbReference type="EMBL" id="OLU47192.1"/>
    </source>
</evidence>
<comment type="caution">
    <text evidence="1">The sequence shown here is derived from an EMBL/GenBank/DDBJ whole genome shotgun (WGS) entry which is preliminary data.</text>
</comment>
<dbReference type="AlphaFoldDB" id="A0A1U7NP15"/>
<gene>
    <name evidence="1" type="ORF">BO225_03475</name>
</gene>
<sequence>MVTLSIPFDKIQNENHVINASFVKTLYVLRQVYIFHNLVKTHIKIANITQKIYKKTQLRYR</sequence>
<evidence type="ECO:0000313" key="2">
    <source>
        <dbReference type="Proteomes" id="UP000186705"/>
    </source>
</evidence>
<keyword evidence="2" id="KW-1185">Reference proteome</keyword>
<dbReference type="Proteomes" id="UP000186705">
    <property type="component" value="Unassembled WGS sequence"/>
</dbReference>
<protein>
    <submittedName>
        <fullName evidence="1">Uncharacterized protein</fullName>
    </submittedName>
</protein>
<proteinExistence type="predicted"/>
<organism evidence="1 2">
    <name type="scientific">Dubosiella newyorkensis</name>
    <dbReference type="NCBI Taxonomy" id="1862672"/>
    <lineage>
        <taxon>Bacteria</taxon>
        <taxon>Bacillati</taxon>
        <taxon>Bacillota</taxon>
        <taxon>Erysipelotrichia</taxon>
        <taxon>Erysipelotrichales</taxon>
        <taxon>Erysipelotrichaceae</taxon>
        <taxon>Dubosiella</taxon>
    </lineage>
</organism>
<dbReference type="EMBL" id="MPKA01000054">
    <property type="protein sequence ID" value="OLU47192.1"/>
    <property type="molecule type" value="Genomic_DNA"/>
</dbReference>